<dbReference type="GO" id="GO:0003924">
    <property type="term" value="F:GTPase activity"/>
    <property type="evidence" value="ECO:0007669"/>
    <property type="project" value="UniProtKB-UniRule"/>
</dbReference>
<evidence type="ECO:0000313" key="6">
    <source>
        <dbReference type="EMBL" id="CCK80801.1"/>
    </source>
</evidence>
<evidence type="ECO:0000256" key="1">
    <source>
        <dbReference type="ARBA" id="ARBA00022741"/>
    </source>
</evidence>
<dbReference type="RefSeq" id="WP_014958094.1">
    <property type="nucleotide sequence ID" value="NC_018645.1"/>
</dbReference>
<dbReference type="InterPro" id="IPR030378">
    <property type="entry name" value="G_CP_dom"/>
</dbReference>
<keyword evidence="3" id="KW-0690">Ribosome biogenesis</keyword>
<dbReference type="InterPro" id="IPR004881">
    <property type="entry name" value="Ribosome_biogen_GTPase_RsgA"/>
</dbReference>
<dbReference type="GO" id="GO:0005525">
    <property type="term" value="F:GTP binding"/>
    <property type="evidence" value="ECO:0007669"/>
    <property type="project" value="UniProtKB-UniRule"/>
</dbReference>
<evidence type="ECO:0000256" key="2">
    <source>
        <dbReference type="ARBA" id="ARBA00023134"/>
    </source>
</evidence>
<dbReference type="PROSITE" id="PS50936">
    <property type="entry name" value="ENGC_GTPASE"/>
    <property type="match status" value="1"/>
</dbReference>
<dbReference type="GO" id="GO:0019843">
    <property type="term" value="F:rRNA binding"/>
    <property type="evidence" value="ECO:0007669"/>
    <property type="project" value="UniProtKB-KW"/>
</dbReference>
<dbReference type="NCBIfam" id="TIGR00157">
    <property type="entry name" value="ribosome small subunit-dependent GTPase A"/>
    <property type="match status" value="1"/>
</dbReference>
<feature type="binding site" evidence="3">
    <location>
        <position position="257"/>
    </location>
    <ligand>
        <name>Zn(2+)</name>
        <dbReference type="ChEBI" id="CHEBI:29105"/>
    </ligand>
</feature>
<feature type="binding site" evidence="3">
    <location>
        <begin position="122"/>
        <end position="125"/>
    </location>
    <ligand>
        <name>GTP</name>
        <dbReference type="ChEBI" id="CHEBI:37565"/>
    </ligand>
</feature>
<evidence type="ECO:0000259" key="5">
    <source>
        <dbReference type="PROSITE" id="PS51721"/>
    </source>
</evidence>
<keyword evidence="3" id="KW-0699">rRNA-binding</keyword>
<dbReference type="SUPFAM" id="SSF52540">
    <property type="entry name" value="P-loop containing nucleoside triphosphate hydrolases"/>
    <property type="match status" value="1"/>
</dbReference>
<comment type="subunit">
    <text evidence="3">Monomer. Associates with 30S ribosomal subunit, binds 16S rRNA.</text>
</comment>
<dbReference type="PROSITE" id="PS51721">
    <property type="entry name" value="G_CP"/>
    <property type="match status" value="1"/>
</dbReference>
<evidence type="ECO:0000259" key="4">
    <source>
        <dbReference type="PROSITE" id="PS50936"/>
    </source>
</evidence>
<dbReference type="GO" id="GO:0046872">
    <property type="term" value="F:metal ion binding"/>
    <property type="evidence" value="ECO:0007669"/>
    <property type="project" value="UniProtKB-KW"/>
</dbReference>
<gene>
    <name evidence="6" type="primary">rdgA</name>
    <name evidence="3" type="synonym">rsgA</name>
    <name evidence="6" type="ordered locus">TOL2_C26420</name>
</gene>
<comment type="similarity">
    <text evidence="3">Belongs to the TRAFAC class YlqF/YawG GTPase family. RsgA subfamily.</text>
</comment>
<comment type="function">
    <text evidence="3">One of several proteins that assist in the late maturation steps of the functional core of the 30S ribosomal subunit. Helps release RbfA from mature subunits. May play a role in the assembly of ribosomal proteins into the subunit. Circularly permuted GTPase that catalyzes slow GTP hydrolysis, GTPase activity is stimulated by the 30S ribosomal subunit.</text>
</comment>
<keyword evidence="3" id="KW-0479">Metal-binding</keyword>
<feature type="binding site" evidence="3">
    <location>
        <position position="262"/>
    </location>
    <ligand>
        <name>Zn(2+)</name>
        <dbReference type="ChEBI" id="CHEBI:29105"/>
    </ligand>
</feature>
<dbReference type="GO" id="GO:0005737">
    <property type="term" value="C:cytoplasm"/>
    <property type="evidence" value="ECO:0007669"/>
    <property type="project" value="UniProtKB-SubCell"/>
</dbReference>
<feature type="binding site" evidence="3">
    <location>
        <position position="264"/>
    </location>
    <ligand>
        <name>Zn(2+)</name>
        <dbReference type="ChEBI" id="CHEBI:29105"/>
    </ligand>
</feature>
<feature type="domain" description="EngC GTPase" evidence="4">
    <location>
        <begin position="83"/>
        <end position="230"/>
    </location>
</feature>
<dbReference type="AlphaFoldDB" id="K0NHM3"/>
<keyword evidence="7" id="KW-1185">Reference proteome</keyword>
<dbReference type="Gene3D" id="1.10.40.50">
    <property type="entry name" value="Probable gtpase engc, domain 3"/>
    <property type="match status" value="1"/>
</dbReference>
<dbReference type="InterPro" id="IPR010914">
    <property type="entry name" value="RsgA_GTPase_dom"/>
</dbReference>
<comment type="cofactor">
    <cofactor evidence="3">
        <name>Zn(2+)</name>
        <dbReference type="ChEBI" id="CHEBI:29105"/>
    </cofactor>
    <text evidence="3">Binds 1 zinc ion per subunit.</text>
</comment>
<keyword evidence="3" id="KW-0694">RNA-binding</keyword>
<dbReference type="PANTHER" id="PTHR32120:SF11">
    <property type="entry name" value="SMALL RIBOSOMAL SUBUNIT BIOGENESIS GTPASE RSGA 1, MITOCHONDRIAL-RELATED"/>
    <property type="match status" value="1"/>
</dbReference>
<reference evidence="6 7" key="1">
    <citation type="journal article" date="2013" name="Environ. Microbiol.">
        <title>Complete genome, catabolic sub-proteomes and key-metabolites of Desulfobacula toluolica Tol2, a marine, aromatic compound-degrading, sulfate-reducing bacterium.</title>
        <authorList>
            <person name="Wohlbrand L."/>
            <person name="Jacob J.H."/>
            <person name="Kube M."/>
            <person name="Mussmann M."/>
            <person name="Jarling R."/>
            <person name="Beck A."/>
            <person name="Amann R."/>
            <person name="Wilkes H."/>
            <person name="Reinhardt R."/>
            <person name="Rabus R."/>
        </authorList>
    </citation>
    <scope>NUCLEOTIDE SEQUENCE [LARGE SCALE GENOMIC DNA]</scope>
    <source>
        <strain evidence="7">DSM 7467 / Tol2</strain>
    </source>
</reference>
<dbReference type="PATRIC" id="fig|651182.5.peg.3113"/>
<keyword evidence="2 3" id="KW-0342">GTP-binding</keyword>
<evidence type="ECO:0000313" key="7">
    <source>
        <dbReference type="Proteomes" id="UP000007347"/>
    </source>
</evidence>
<sequence>MKIKQNNSPSPSPGQKGVIVAHHGIAVDILFASGERRKVKVKRRAGHVVGDNVAVQEQRLTRLPRKTQLCRRDSRGSVRIIGANLDVLGVVISHLPLPTPGYIDQAIVAAREADLTPILVINKKDLEGSEPFIAKIRNTYTGIVDIFAVSSSTGEGLDELTLFLGQGFRSFFVGITGVGKSSLLNAICPTLDLQIGQLYEAGKRGCNTTTVSTLHSLPGGGELVDTPGFNEFGLVDISTEDLAGYFPGFEDAMESRCRFRDCRHRTEPGCAVLQLVESKKITRERYATYLAIFDQLEAGEARFKTRR</sequence>
<keyword evidence="3" id="KW-0963">Cytoplasm</keyword>
<keyword evidence="1 3" id="KW-0547">Nucleotide-binding</keyword>
<keyword evidence="3" id="KW-0862">Zinc</keyword>
<dbReference type="Gene3D" id="3.40.50.300">
    <property type="entry name" value="P-loop containing nucleotide triphosphate hydrolases"/>
    <property type="match status" value="1"/>
</dbReference>
<dbReference type="CDD" id="cd01854">
    <property type="entry name" value="YjeQ_EngC"/>
    <property type="match status" value="1"/>
</dbReference>
<dbReference type="EMBL" id="FO203503">
    <property type="protein sequence ID" value="CCK80801.1"/>
    <property type="molecule type" value="Genomic_DNA"/>
</dbReference>
<feature type="binding site" evidence="3">
    <location>
        <position position="270"/>
    </location>
    <ligand>
        <name>Zn(2+)</name>
        <dbReference type="ChEBI" id="CHEBI:29105"/>
    </ligand>
</feature>
<dbReference type="HAMAP" id="MF_01820">
    <property type="entry name" value="GTPase_RsgA"/>
    <property type="match status" value="1"/>
</dbReference>
<feature type="domain" description="CP-type G" evidence="5">
    <location>
        <begin position="74"/>
        <end position="232"/>
    </location>
</feature>
<keyword evidence="3 6" id="KW-0378">Hydrolase</keyword>
<dbReference type="GO" id="GO:0042274">
    <property type="term" value="P:ribosomal small subunit biogenesis"/>
    <property type="evidence" value="ECO:0007669"/>
    <property type="project" value="UniProtKB-UniRule"/>
</dbReference>
<dbReference type="InterPro" id="IPR027417">
    <property type="entry name" value="P-loop_NTPase"/>
</dbReference>
<organism evidence="6 7">
    <name type="scientific">Desulfobacula toluolica (strain DSM 7467 / Tol2)</name>
    <dbReference type="NCBI Taxonomy" id="651182"/>
    <lineage>
        <taxon>Bacteria</taxon>
        <taxon>Pseudomonadati</taxon>
        <taxon>Thermodesulfobacteriota</taxon>
        <taxon>Desulfobacteria</taxon>
        <taxon>Desulfobacterales</taxon>
        <taxon>Desulfobacteraceae</taxon>
        <taxon>Desulfobacula</taxon>
    </lineage>
</organism>
<dbReference type="Pfam" id="PF03193">
    <property type="entry name" value="RsgA_GTPase"/>
    <property type="match status" value="1"/>
</dbReference>
<dbReference type="STRING" id="651182.TOL2_C26420"/>
<feature type="binding site" evidence="3">
    <location>
        <begin position="174"/>
        <end position="182"/>
    </location>
    <ligand>
        <name>GTP</name>
        <dbReference type="ChEBI" id="CHEBI:37565"/>
    </ligand>
</feature>
<dbReference type="HOGENOM" id="CLU_033617_2_0_7"/>
<evidence type="ECO:0000256" key="3">
    <source>
        <dbReference type="HAMAP-Rule" id="MF_01820"/>
    </source>
</evidence>
<comment type="subcellular location">
    <subcellularLocation>
        <location evidence="3">Cytoplasm</location>
    </subcellularLocation>
</comment>
<accession>K0NHM3</accession>
<protein>
    <recommendedName>
        <fullName evidence="3">Small ribosomal subunit biogenesis GTPase RsgA</fullName>
        <ecNumber evidence="3">3.6.1.-</ecNumber>
    </recommendedName>
</protein>
<name>K0NHM3_DESTT</name>
<dbReference type="Proteomes" id="UP000007347">
    <property type="component" value="Chromosome"/>
</dbReference>
<dbReference type="EC" id="3.6.1.-" evidence="3"/>
<proteinExistence type="inferred from homology"/>
<dbReference type="PANTHER" id="PTHR32120">
    <property type="entry name" value="SMALL RIBOSOMAL SUBUNIT BIOGENESIS GTPASE RSGA"/>
    <property type="match status" value="1"/>
</dbReference>
<dbReference type="KEGG" id="dto:TOL2_C26420"/>